<gene>
    <name evidence="1" type="ORF">E2C01_004763</name>
</gene>
<name>A0A5B7CS79_PORTR</name>
<keyword evidence="2" id="KW-1185">Reference proteome</keyword>
<evidence type="ECO:0000313" key="1">
    <source>
        <dbReference type="EMBL" id="MPC12085.1"/>
    </source>
</evidence>
<comment type="caution">
    <text evidence="1">The sequence shown here is derived from an EMBL/GenBank/DDBJ whole genome shotgun (WGS) entry which is preliminary data.</text>
</comment>
<accession>A0A5B7CS79</accession>
<proteinExistence type="predicted"/>
<sequence length="76" mass="8447">MSLDLMTNLGGDKTPVTRVGVEWVILHMVVATAILAQSGRFNHHLLCGSRTMLHFNIMEEPEHSSEGKEDLSSNKK</sequence>
<organism evidence="1 2">
    <name type="scientific">Portunus trituberculatus</name>
    <name type="common">Swimming crab</name>
    <name type="synonym">Neptunus trituberculatus</name>
    <dbReference type="NCBI Taxonomy" id="210409"/>
    <lineage>
        <taxon>Eukaryota</taxon>
        <taxon>Metazoa</taxon>
        <taxon>Ecdysozoa</taxon>
        <taxon>Arthropoda</taxon>
        <taxon>Crustacea</taxon>
        <taxon>Multicrustacea</taxon>
        <taxon>Malacostraca</taxon>
        <taxon>Eumalacostraca</taxon>
        <taxon>Eucarida</taxon>
        <taxon>Decapoda</taxon>
        <taxon>Pleocyemata</taxon>
        <taxon>Brachyura</taxon>
        <taxon>Eubrachyura</taxon>
        <taxon>Portunoidea</taxon>
        <taxon>Portunidae</taxon>
        <taxon>Portuninae</taxon>
        <taxon>Portunus</taxon>
    </lineage>
</organism>
<dbReference type="AlphaFoldDB" id="A0A5B7CS79"/>
<dbReference type="Proteomes" id="UP000324222">
    <property type="component" value="Unassembled WGS sequence"/>
</dbReference>
<dbReference type="EMBL" id="VSRR010000197">
    <property type="protein sequence ID" value="MPC12085.1"/>
    <property type="molecule type" value="Genomic_DNA"/>
</dbReference>
<protein>
    <submittedName>
        <fullName evidence="1">Uncharacterized protein</fullName>
    </submittedName>
</protein>
<evidence type="ECO:0000313" key="2">
    <source>
        <dbReference type="Proteomes" id="UP000324222"/>
    </source>
</evidence>
<reference evidence="1 2" key="1">
    <citation type="submission" date="2019-05" db="EMBL/GenBank/DDBJ databases">
        <title>Another draft genome of Portunus trituberculatus and its Hox gene families provides insights of decapod evolution.</title>
        <authorList>
            <person name="Jeong J.-H."/>
            <person name="Song I."/>
            <person name="Kim S."/>
            <person name="Choi T."/>
            <person name="Kim D."/>
            <person name="Ryu S."/>
            <person name="Kim W."/>
        </authorList>
    </citation>
    <scope>NUCLEOTIDE SEQUENCE [LARGE SCALE GENOMIC DNA]</scope>
    <source>
        <tissue evidence="1">Muscle</tissue>
    </source>
</reference>